<reference evidence="2" key="1">
    <citation type="journal article" date="2022" name="Cell">
        <title>Design, construction, and in vivo augmentation of a complex gut microbiome.</title>
        <authorList>
            <person name="Cheng A.G."/>
            <person name="Ho P.Y."/>
            <person name="Aranda-Diaz A."/>
            <person name="Jain S."/>
            <person name="Yu F.B."/>
            <person name="Meng X."/>
            <person name="Wang M."/>
            <person name="Iakiviak M."/>
            <person name="Nagashima K."/>
            <person name="Zhao A."/>
            <person name="Murugkar P."/>
            <person name="Patil A."/>
            <person name="Atabakhsh K."/>
            <person name="Weakley A."/>
            <person name="Yan J."/>
            <person name="Brumbaugh A.R."/>
            <person name="Higginbottom S."/>
            <person name="Dimas A."/>
            <person name="Shiver A.L."/>
            <person name="Deutschbauer A."/>
            <person name="Neff N."/>
            <person name="Sonnenburg J.L."/>
            <person name="Huang K.C."/>
            <person name="Fischbach M.A."/>
        </authorList>
    </citation>
    <scope>NUCLEOTIDE SEQUENCE</scope>
    <source>
        <strain evidence="2">AP11</strain>
    </source>
</reference>
<evidence type="ECO:0000313" key="3">
    <source>
        <dbReference type="Proteomes" id="UP001059295"/>
    </source>
</evidence>
<dbReference type="EMBL" id="CP102294">
    <property type="protein sequence ID" value="UWN56579.1"/>
    <property type="molecule type" value="Genomic_DNA"/>
</dbReference>
<organism evidence="2 3">
    <name type="scientific">Alistipes ihumii AP11</name>
    <dbReference type="NCBI Taxonomy" id="1211813"/>
    <lineage>
        <taxon>Bacteria</taxon>
        <taxon>Pseudomonadati</taxon>
        <taxon>Bacteroidota</taxon>
        <taxon>Bacteroidia</taxon>
        <taxon>Bacteroidales</taxon>
        <taxon>Rikenellaceae</taxon>
        <taxon>Alistipes</taxon>
    </lineage>
</organism>
<proteinExistence type="predicted"/>
<accession>A0ABY5UYW4</accession>
<evidence type="ECO:0000256" key="1">
    <source>
        <dbReference type="SAM" id="MobiDB-lite"/>
    </source>
</evidence>
<feature type="region of interest" description="Disordered" evidence="1">
    <location>
        <begin position="286"/>
        <end position="305"/>
    </location>
</feature>
<evidence type="ECO:0000313" key="2">
    <source>
        <dbReference type="EMBL" id="UWN56579.1"/>
    </source>
</evidence>
<protein>
    <submittedName>
        <fullName evidence="2">DUF4296 domain-containing protein</fullName>
    </submittedName>
</protein>
<dbReference type="GeneID" id="82891647"/>
<dbReference type="PROSITE" id="PS51257">
    <property type="entry name" value="PROKAR_LIPOPROTEIN"/>
    <property type="match status" value="1"/>
</dbReference>
<gene>
    <name evidence="2" type="ORF">NQ491_07895</name>
</gene>
<keyword evidence="3" id="KW-1185">Reference proteome</keyword>
<sequence length="305" mass="34909">MTRRLLILILALASCACNRSRNIPDDELVAITRDIFLSNAFRESLLSGIPMTDSVDIYTPIFEKYGYEPEDFNYTVRNLSKRKSVRFTDIIDEVTASLAREDSLLQKRVALLDTIDRRIDERYRQTVYEDSSRRVVRTGDLEHPDIALPVRPGRYRVEFSALLDSSDRNGSVQYAQHTVDSAGRRSNFHYRRYPKGTRKRETVEISLDDPKITELHIILAKLSGKDKERKTVSLRIDSLQVVYYPPRKESYDSVRLEALGFDARTFGLLLQNETLYDHGNGEETIGALDPDSSGLAAGRDTLVRR</sequence>
<dbReference type="RefSeq" id="WP_019246723.1">
    <property type="nucleotide sequence ID" value="NZ_CAPH01000018.1"/>
</dbReference>
<dbReference type="Proteomes" id="UP001059295">
    <property type="component" value="Chromosome"/>
</dbReference>
<name>A0ABY5UYW4_9BACT</name>